<feature type="coiled-coil region" evidence="1">
    <location>
        <begin position="453"/>
        <end position="484"/>
    </location>
</feature>
<feature type="region of interest" description="Disordered" evidence="2">
    <location>
        <begin position="581"/>
        <end position="611"/>
    </location>
</feature>
<dbReference type="GeneID" id="9688992"/>
<accession>C1N6J3</accession>
<feature type="region of interest" description="Disordered" evidence="2">
    <location>
        <begin position="844"/>
        <end position="866"/>
    </location>
</feature>
<reference evidence="3 4" key="1">
    <citation type="journal article" date="2009" name="Science">
        <title>Green evolution and dynamic adaptations revealed by genomes of the marine picoeukaryotes Micromonas.</title>
        <authorList>
            <person name="Worden A.Z."/>
            <person name="Lee J.H."/>
            <person name="Mock T."/>
            <person name="Rouze P."/>
            <person name="Simmons M.P."/>
            <person name="Aerts A.L."/>
            <person name="Allen A.E."/>
            <person name="Cuvelier M.L."/>
            <person name="Derelle E."/>
            <person name="Everett M.V."/>
            <person name="Foulon E."/>
            <person name="Grimwood J."/>
            <person name="Gundlach H."/>
            <person name="Henrissat B."/>
            <person name="Napoli C."/>
            <person name="McDonald S.M."/>
            <person name="Parker M.S."/>
            <person name="Rombauts S."/>
            <person name="Salamov A."/>
            <person name="Von Dassow P."/>
            <person name="Badger J.H."/>
            <person name="Coutinho P.M."/>
            <person name="Demir E."/>
            <person name="Dubchak I."/>
            <person name="Gentemann C."/>
            <person name="Eikrem W."/>
            <person name="Gready J.E."/>
            <person name="John U."/>
            <person name="Lanier W."/>
            <person name="Lindquist E.A."/>
            <person name="Lucas S."/>
            <person name="Mayer K.F."/>
            <person name="Moreau H."/>
            <person name="Not F."/>
            <person name="Otillar R."/>
            <person name="Panaud O."/>
            <person name="Pangilinan J."/>
            <person name="Paulsen I."/>
            <person name="Piegu B."/>
            <person name="Poliakov A."/>
            <person name="Robbens S."/>
            <person name="Schmutz J."/>
            <person name="Toulza E."/>
            <person name="Wyss T."/>
            <person name="Zelensky A."/>
            <person name="Zhou K."/>
            <person name="Armbrust E.V."/>
            <person name="Bhattacharya D."/>
            <person name="Goodenough U.W."/>
            <person name="Van de Peer Y."/>
            <person name="Grigoriev I.V."/>
        </authorList>
    </citation>
    <scope>NUCLEOTIDE SEQUENCE [LARGE SCALE GENOMIC DNA]</scope>
    <source>
        <strain evidence="3 4">CCMP1545</strain>
    </source>
</reference>
<feature type="compositionally biased region" description="Basic and acidic residues" evidence="2">
    <location>
        <begin position="733"/>
        <end position="750"/>
    </location>
</feature>
<feature type="coiled-coil region" evidence="1">
    <location>
        <begin position="379"/>
        <end position="420"/>
    </location>
</feature>
<feature type="coiled-coil region" evidence="1">
    <location>
        <begin position="33"/>
        <end position="67"/>
    </location>
</feature>
<sequence>MEAAAATHAVNYGVATRAASEAAAAEAAARDDADAARSAAEAARALADDLREELRNVRGDVASAAAAALEMERHVAATQRAAADAVIKHNVSSAGKDLASARLREKEREIAEVVEAQREAVDARDRMRRERDDAAAAADKAAKDLHASRASERLASEKLAGALAAAAAAEALAADNAAVAAALRHRLFPNGVDPDAADAPRRVLKILRATLFVDDDEDDENDIAGEEEDGTSTDTTVQQRRHRPSRAVDVTEAVRKLAADSGGLGVRVKVSDNLRTLLGADFAALLPPPPSDATTTLETTGFVTDVPVPVGRAGGGRLVILYRAMTSPATRENDLAGSDSVEVGVGGLHTHAPFVLESLWIDASTPSADRQVLTVAARARDAEATAADARARVFALESELRAVRAELKCATAATADLERARADLTAGVAVMRDEWRAASDAATLNETRAAEKARVVEETKLAARAKLRDARAEADRRVATAVREERRLAESKAREVRLASAARRRVERGVPTAVMVSGGGTWSTTPRGGGGGDRSAAASATPGSTTASKASPIDARYKAIKRVDAVMRREEEAWRAAKVLRDQRGGGGGGGGGGWEAPATSSRIARPVPARRGDVVVAARTPPAFGASATRTPKRTTTTTRTPARATRSAAAKSLRNGVHHANAVVWEPVTMTGREGRRPNPIHRDRPFATRRDPPSVEARRRAEARVAFESTTSKKRTERERLPSSSSPPPARREREPPLFTSSERRAAETTASSAVKAATLAARLARAERELRAAMATRERRSKDVEDLRRRAEDAEKAVSDRDARIAEAHRRAVAAALTLDEGSPARDLGRSFDDATTTTAATMTTSSGPGDPAFTFRTPTSPEARREVNQLASGLLHSSETLLAQAEARERWEAP</sequence>
<keyword evidence="4" id="KW-1185">Reference proteome</keyword>
<dbReference type="RefSeq" id="XP_003063555.1">
    <property type="nucleotide sequence ID" value="XM_003063509.1"/>
</dbReference>
<proteinExistence type="predicted"/>
<evidence type="ECO:0000313" key="4">
    <source>
        <dbReference type="Proteomes" id="UP000001876"/>
    </source>
</evidence>
<keyword evidence="1" id="KW-0175">Coiled coil</keyword>
<dbReference type="AlphaFoldDB" id="C1N6J3"/>
<protein>
    <submittedName>
        <fullName evidence="3">Predicted protein</fullName>
    </submittedName>
</protein>
<feature type="region of interest" description="Disordered" evidence="2">
    <location>
        <begin position="670"/>
        <end position="758"/>
    </location>
</feature>
<evidence type="ECO:0000256" key="2">
    <source>
        <dbReference type="SAM" id="MobiDB-lite"/>
    </source>
</evidence>
<feature type="compositionally biased region" description="Low complexity" evidence="2">
    <location>
        <begin position="627"/>
        <end position="653"/>
    </location>
</feature>
<feature type="region of interest" description="Disordered" evidence="2">
    <location>
        <begin position="515"/>
        <end position="550"/>
    </location>
</feature>
<organism evidence="4">
    <name type="scientific">Micromonas pusilla (strain CCMP1545)</name>
    <name type="common">Picoplanktonic green alga</name>
    <dbReference type="NCBI Taxonomy" id="564608"/>
    <lineage>
        <taxon>Eukaryota</taxon>
        <taxon>Viridiplantae</taxon>
        <taxon>Chlorophyta</taxon>
        <taxon>Mamiellophyceae</taxon>
        <taxon>Mamiellales</taxon>
        <taxon>Mamiellaceae</taxon>
        <taxon>Micromonas</taxon>
    </lineage>
</organism>
<feature type="compositionally biased region" description="Gly residues" evidence="2">
    <location>
        <begin position="585"/>
        <end position="595"/>
    </location>
</feature>
<feature type="region of interest" description="Disordered" evidence="2">
    <location>
        <begin position="778"/>
        <end position="806"/>
    </location>
</feature>
<feature type="compositionally biased region" description="Gly residues" evidence="2">
    <location>
        <begin position="517"/>
        <end position="533"/>
    </location>
</feature>
<feature type="compositionally biased region" description="Low complexity" evidence="2">
    <location>
        <begin position="534"/>
        <end position="550"/>
    </location>
</feature>
<dbReference type="Proteomes" id="UP000001876">
    <property type="component" value="Unassembled WGS sequence"/>
</dbReference>
<feature type="compositionally biased region" description="Basic and acidic residues" evidence="2">
    <location>
        <begin position="675"/>
        <end position="708"/>
    </location>
</feature>
<feature type="compositionally biased region" description="Acidic residues" evidence="2">
    <location>
        <begin position="217"/>
        <end position="231"/>
    </location>
</feature>
<feature type="region of interest" description="Disordered" evidence="2">
    <location>
        <begin position="124"/>
        <end position="144"/>
    </location>
</feature>
<evidence type="ECO:0000256" key="1">
    <source>
        <dbReference type="SAM" id="Coils"/>
    </source>
</evidence>
<feature type="region of interest" description="Disordered" evidence="2">
    <location>
        <begin position="624"/>
        <end position="657"/>
    </location>
</feature>
<evidence type="ECO:0000313" key="3">
    <source>
        <dbReference type="EMBL" id="EEH51928.1"/>
    </source>
</evidence>
<gene>
    <name evidence="3" type="ORF">MICPUCDRAFT_65690</name>
</gene>
<dbReference type="KEGG" id="mpp:MICPUCDRAFT_65690"/>
<dbReference type="EMBL" id="GG663749">
    <property type="protein sequence ID" value="EEH51928.1"/>
    <property type="molecule type" value="Genomic_DNA"/>
</dbReference>
<name>C1N6J3_MICPC</name>
<feature type="region of interest" description="Disordered" evidence="2">
    <location>
        <begin position="217"/>
        <end position="248"/>
    </location>
</feature>